<dbReference type="PANTHER" id="PTHR43658:SF8">
    <property type="entry name" value="17-BETA-HYDROXYSTEROID DEHYDROGENASE 14-RELATED"/>
    <property type="match status" value="1"/>
</dbReference>
<proteinExistence type="inferred from homology"/>
<dbReference type="OrthoDB" id="9789398at2"/>
<dbReference type="InterPro" id="IPR036291">
    <property type="entry name" value="NAD(P)-bd_dom_sf"/>
</dbReference>
<dbReference type="PRINTS" id="PR00080">
    <property type="entry name" value="SDRFAMILY"/>
</dbReference>
<dbReference type="PROSITE" id="PS00061">
    <property type="entry name" value="ADH_SHORT"/>
    <property type="match status" value="1"/>
</dbReference>
<organism evidence="3 4">
    <name type="scientific">Desulfosarcina widdelii</name>
    <dbReference type="NCBI Taxonomy" id="947919"/>
    <lineage>
        <taxon>Bacteria</taxon>
        <taxon>Pseudomonadati</taxon>
        <taxon>Thermodesulfobacteriota</taxon>
        <taxon>Desulfobacteria</taxon>
        <taxon>Desulfobacterales</taxon>
        <taxon>Desulfosarcinaceae</taxon>
        <taxon>Desulfosarcina</taxon>
    </lineage>
</organism>
<keyword evidence="4" id="KW-1185">Reference proteome</keyword>
<protein>
    <submittedName>
        <fullName evidence="3">Short-chain dehydrogenase</fullName>
    </submittedName>
</protein>
<accession>A0A5K7YXK0</accession>
<dbReference type="AlphaFoldDB" id="A0A5K7YXK0"/>
<sequence>MDIKGSIVAITGGASGLGETTARAIAAAGGKVAILDLNEERGKALADELGDNGSFFQLDVSKTEAVETVIGKIKEQFGTVHVIVNCAGLGGSMKISGKKGIMPMEWFTTRVDINLIGTFNLIRAAAPLMMENTPNEEGERGVCINTASIAAFDGQIGQSAYASTKGGIVSMALPLAREFANNGIRVMSILPGIMDTPLLAKNPPHILESLAKQVPFPARLGKSSEFAKLACHIIENTYLNGESIRLDGGLRMGFNRK</sequence>
<dbReference type="GO" id="GO:0016491">
    <property type="term" value="F:oxidoreductase activity"/>
    <property type="evidence" value="ECO:0007669"/>
    <property type="project" value="UniProtKB-KW"/>
</dbReference>
<dbReference type="PANTHER" id="PTHR43658">
    <property type="entry name" value="SHORT-CHAIN DEHYDROGENASE/REDUCTASE"/>
    <property type="match status" value="1"/>
</dbReference>
<dbReference type="Gene3D" id="3.40.50.720">
    <property type="entry name" value="NAD(P)-binding Rossmann-like Domain"/>
    <property type="match status" value="1"/>
</dbReference>
<reference evidence="3 4" key="1">
    <citation type="submission" date="2019-11" db="EMBL/GenBank/DDBJ databases">
        <title>Comparative genomics of hydrocarbon-degrading Desulfosarcina strains.</title>
        <authorList>
            <person name="Watanabe M."/>
            <person name="Kojima H."/>
            <person name="Fukui M."/>
        </authorList>
    </citation>
    <scope>NUCLEOTIDE SEQUENCE [LARGE SCALE GENOMIC DNA]</scope>
    <source>
        <strain evidence="3 4">PP31</strain>
    </source>
</reference>
<dbReference type="InterPro" id="IPR002347">
    <property type="entry name" value="SDR_fam"/>
</dbReference>
<comment type="similarity">
    <text evidence="2">Belongs to the short-chain dehydrogenases/reductases (SDR) family.</text>
</comment>
<gene>
    <name evidence="3" type="ORF">DSCW_19190</name>
</gene>
<dbReference type="InterPro" id="IPR020904">
    <property type="entry name" value="Sc_DH/Rdtase_CS"/>
</dbReference>
<keyword evidence="1" id="KW-0560">Oxidoreductase</keyword>
<dbReference type="RefSeq" id="WP_155303529.1">
    <property type="nucleotide sequence ID" value="NZ_AP021875.1"/>
</dbReference>
<dbReference type="Proteomes" id="UP000427769">
    <property type="component" value="Chromosome"/>
</dbReference>
<evidence type="ECO:0000313" key="4">
    <source>
        <dbReference type="Proteomes" id="UP000427769"/>
    </source>
</evidence>
<evidence type="ECO:0000313" key="3">
    <source>
        <dbReference type="EMBL" id="BBO74502.1"/>
    </source>
</evidence>
<name>A0A5K7YXK0_9BACT</name>
<dbReference type="PRINTS" id="PR00081">
    <property type="entry name" value="GDHRDH"/>
</dbReference>
<evidence type="ECO:0000256" key="2">
    <source>
        <dbReference type="RuleBase" id="RU000363"/>
    </source>
</evidence>
<dbReference type="Pfam" id="PF00106">
    <property type="entry name" value="adh_short"/>
    <property type="match status" value="1"/>
</dbReference>
<dbReference type="KEGG" id="dwd:DSCW_19190"/>
<dbReference type="SUPFAM" id="SSF51735">
    <property type="entry name" value="NAD(P)-binding Rossmann-fold domains"/>
    <property type="match status" value="1"/>
</dbReference>
<dbReference type="EMBL" id="AP021875">
    <property type="protein sequence ID" value="BBO74502.1"/>
    <property type="molecule type" value="Genomic_DNA"/>
</dbReference>
<evidence type="ECO:0000256" key="1">
    <source>
        <dbReference type="ARBA" id="ARBA00023002"/>
    </source>
</evidence>